<dbReference type="GO" id="GO:0003677">
    <property type="term" value="F:DNA binding"/>
    <property type="evidence" value="ECO:0007669"/>
    <property type="project" value="InterPro"/>
</dbReference>
<dbReference type="GO" id="GO:0048315">
    <property type="term" value="P:conidium formation"/>
    <property type="evidence" value="ECO:0007669"/>
    <property type="project" value="UniProtKB-KW"/>
</dbReference>
<dbReference type="GO" id="GO:0070197">
    <property type="term" value="P:meiotic attachment of telomere to nuclear envelope"/>
    <property type="evidence" value="ECO:0007669"/>
    <property type="project" value="InterPro"/>
</dbReference>
<accession>A0AAE8SDR1</accession>
<dbReference type="InterPro" id="IPR037548">
    <property type="entry name" value="Bqt4"/>
</dbReference>
<feature type="domain" description="HTH APSES-type" evidence="6">
    <location>
        <begin position="79"/>
        <end position="186"/>
    </location>
</feature>
<evidence type="ECO:0000256" key="5">
    <source>
        <dbReference type="SAM" id="Phobius"/>
    </source>
</evidence>
<dbReference type="PANTHER" id="PTHR38044:SF1">
    <property type="entry name" value="BOUQUET FORMATION PROTEIN 4"/>
    <property type="match status" value="1"/>
</dbReference>
<comment type="subcellular location">
    <subcellularLocation>
        <location evidence="1">Nucleus</location>
    </subcellularLocation>
</comment>
<dbReference type="SMART" id="SM01252">
    <property type="entry name" value="KilA-N"/>
    <property type="match status" value="1"/>
</dbReference>
<evidence type="ECO:0000256" key="3">
    <source>
        <dbReference type="ARBA" id="ARBA00023321"/>
    </source>
</evidence>
<keyword evidence="2" id="KW-0749">Sporulation</keyword>
<dbReference type="GO" id="GO:1990862">
    <property type="term" value="C:nuclear membrane complex Bqt3-Bqt4"/>
    <property type="evidence" value="ECO:0007669"/>
    <property type="project" value="InterPro"/>
</dbReference>
<evidence type="ECO:0000256" key="4">
    <source>
        <dbReference type="SAM" id="MobiDB-lite"/>
    </source>
</evidence>
<feature type="compositionally biased region" description="Low complexity" evidence="4">
    <location>
        <begin position="215"/>
        <end position="231"/>
    </location>
</feature>
<keyword evidence="5" id="KW-0812">Transmembrane</keyword>
<feature type="compositionally biased region" description="Basic and acidic residues" evidence="4">
    <location>
        <begin position="351"/>
        <end position="365"/>
    </location>
</feature>
<feature type="region of interest" description="Disordered" evidence="4">
    <location>
        <begin position="351"/>
        <end position="415"/>
    </location>
</feature>
<organism evidence="7 8">
    <name type="scientific">Fusarium torulosum</name>
    <dbReference type="NCBI Taxonomy" id="33205"/>
    <lineage>
        <taxon>Eukaryota</taxon>
        <taxon>Fungi</taxon>
        <taxon>Dikarya</taxon>
        <taxon>Ascomycota</taxon>
        <taxon>Pezizomycotina</taxon>
        <taxon>Sordariomycetes</taxon>
        <taxon>Hypocreomycetidae</taxon>
        <taxon>Hypocreales</taxon>
        <taxon>Nectriaceae</taxon>
        <taxon>Fusarium</taxon>
    </lineage>
</organism>
<evidence type="ECO:0000313" key="7">
    <source>
        <dbReference type="EMBL" id="SPJ71579.1"/>
    </source>
</evidence>
<evidence type="ECO:0000256" key="1">
    <source>
        <dbReference type="ARBA" id="ARBA00004123"/>
    </source>
</evidence>
<keyword evidence="5" id="KW-0472">Membrane</keyword>
<dbReference type="SUPFAM" id="SSF54616">
    <property type="entry name" value="DNA-binding domain of Mlu1-box binding protein MBP1"/>
    <property type="match status" value="1"/>
</dbReference>
<keyword evidence="5" id="KW-1133">Transmembrane helix</keyword>
<proteinExistence type="predicted"/>
<dbReference type="InterPro" id="IPR036887">
    <property type="entry name" value="HTH_APSES_sf"/>
</dbReference>
<dbReference type="InterPro" id="IPR018004">
    <property type="entry name" value="KilA/APSES_HTH"/>
</dbReference>
<protein>
    <submittedName>
        <fullName evidence="7">Related to APSES transcription factor</fullName>
    </submittedName>
</protein>
<dbReference type="GO" id="GO:0044820">
    <property type="term" value="P:mitotic telomere tethering at nuclear periphery"/>
    <property type="evidence" value="ECO:0007669"/>
    <property type="project" value="TreeGrafter"/>
</dbReference>
<evidence type="ECO:0000256" key="2">
    <source>
        <dbReference type="ARBA" id="ARBA00022969"/>
    </source>
</evidence>
<feature type="region of interest" description="Disordered" evidence="4">
    <location>
        <begin position="183"/>
        <end position="249"/>
    </location>
</feature>
<feature type="transmembrane region" description="Helical" evidence="5">
    <location>
        <begin position="425"/>
        <end position="443"/>
    </location>
</feature>
<dbReference type="PANTHER" id="PTHR38044">
    <property type="entry name" value="BOUQUET FORMATION PROTEIN 4"/>
    <property type="match status" value="1"/>
</dbReference>
<keyword evidence="8" id="KW-1185">Reference proteome</keyword>
<keyword evidence="3" id="KW-0183">Conidiation</keyword>
<name>A0AAE8SDR1_9HYPO</name>
<sequence length="446" mass="48979">MAPQYERVLPAKNNPLMTENVPDRKSPPPFWRREFACSSLLLDADLVARRRLGQTKLTPKMVGTGDAEHAALGVFDYAHLRAPLPKGIVSGIFKSSPNSYFLMRRSFDGYISATGMFKASFPYAEASDEEAERKYVKSLPTTSHEETAGNIWIPPEHALILAEEYKIAPWIRALLDPSKINVTTPPDSPAKNIVPPPKFDPIKASQPVLAPPTPSTISRSTRSRRSASPTKSTRRAPASPRKRSTRAKAEVVETIAEKTDLVNGVTETDAKVGETRQSDIVLQSTEFEPAIVLEPREEDPKVRVHIEEGITTDNAGVETKRTITEVELPLPTAGEPPTAEEIAHMMEAAKEMVQKSKADADVHAEDGDEQQDAPASAKKSKRKAGDISLGDKDDEETETTPEVQPRSKKVKTETQLRKEKVKNRALLGLGATVAVGAIVPWLMNFI</sequence>
<dbReference type="EMBL" id="ONZP01000043">
    <property type="protein sequence ID" value="SPJ71579.1"/>
    <property type="molecule type" value="Genomic_DNA"/>
</dbReference>
<dbReference type="AlphaFoldDB" id="A0AAE8SDR1"/>
<dbReference type="PROSITE" id="PS51299">
    <property type="entry name" value="HTH_APSES"/>
    <property type="match status" value="1"/>
</dbReference>
<evidence type="ECO:0000313" key="8">
    <source>
        <dbReference type="Proteomes" id="UP001187734"/>
    </source>
</evidence>
<dbReference type="Gene3D" id="3.10.260.10">
    <property type="entry name" value="Transcription regulator HTH, APSES-type DNA-binding domain"/>
    <property type="match status" value="1"/>
</dbReference>
<gene>
    <name evidence="7" type="ORF">FTOL_01307</name>
</gene>
<comment type="caution">
    <text evidence="7">The sequence shown here is derived from an EMBL/GenBank/DDBJ whole genome shotgun (WGS) entry which is preliminary data.</text>
</comment>
<dbReference type="FunFam" id="3.10.260.10:FF:000002">
    <property type="entry name" value="APSES transcription factor, putative"/>
    <property type="match status" value="1"/>
</dbReference>
<dbReference type="InterPro" id="IPR003163">
    <property type="entry name" value="Tscrpt_reg_HTH_APSES-type"/>
</dbReference>
<evidence type="ECO:0000259" key="6">
    <source>
        <dbReference type="PROSITE" id="PS51299"/>
    </source>
</evidence>
<reference evidence="7" key="1">
    <citation type="submission" date="2018-03" db="EMBL/GenBank/DDBJ databases">
        <authorList>
            <person name="Guldener U."/>
        </authorList>
    </citation>
    <scope>NUCLEOTIDE SEQUENCE</scope>
</reference>
<dbReference type="Proteomes" id="UP001187734">
    <property type="component" value="Unassembled WGS sequence"/>
</dbReference>
<dbReference type="GO" id="GO:0030435">
    <property type="term" value="P:sporulation resulting in formation of a cellular spore"/>
    <property type="evidence" value="ECO:0007669"/>
    <property type="project" value="UniProtKB-KW"/>
</dbReference>